<dbReference type="CDD" id="cd02620">
    <property type="entry name" value="Peptidase_C1A_CathepsinB"/>
    <property type="match status" value="1"/>
</dbReference>
<dbReference type="InterPro" id="IPR032675">
    <property type="entry name" value="LRR_dom_sf"/>
</dbReference>
<dbReference type="EMBL" id="OC859367">
    <property type="protein sequence ID" value="CAD7627515.1"/>
    <property type="molecule type" value="Genomic_DNA"/>
</dbReference>
<evidence type="ECO:0000256" key="8">
    <source>
        <dbReference type="ARBA" id="ARBA00023145"/>
    </source>
</evidence>
<feature type="domain" description="Peptidase C1A papain C-terminal" evidence="10">
    <location>
        <begin position="385"/>
        <end position="625"/>
    </location>
</feature>
<gene>
    <name evidence="11" type="ORF">OSB1V03_LOCUS7941</name>
</gene>
<organism evidence="11">
    <name type="scientific">Medioppia subpectinata</name>
    <dbReference type="NCBI Taxonomy" id="1979941"/>
    <lineage>
        <taxon>Eukaryota</taxon>
        <taxon>Metazoa</taxon>
        <taxon>Ecdysozoa</taxon>
        <taxon>Arthropoda</taxon>
        <taxon>Chelicerata</taxon>
        <taxon>Arachnida</taxon>
        <taxon>Acari</taxon>
        <taxon>Acariformes</taxon>
        <taxon>Sarcoptiformes</taxon>
        <taxon>Oribatida</taxon>
        <taxon>Brachypylina</taxon>
        <taxon>Oppioidea</taxon>
        <taxon>Oppiidae</taxon>
        <taxon>Medioppia</taxon>
    </lineage>
</organism>
<proteinExistence type="inferred from homology"/>
<dbReference type="Pfam" id="PF00112">
    <property type="entry name" value="Peptidase_C1"/>
    <property type="match status" value="1"/>
</dbReference>
<dbReference type="OrthoDB" id="6484475at2759"/>
<name>A0A7R9KQH5_9ACAR</name>
<keyword evidence="4" id="KW-0732">Signal</keyword>
<keyword evidence="12" id="KW-1185">Reference proteome</keyword>
<keyword evidence="2" id="KW-0433">Leucine-rich repeat</keyword>
<sequence length="628" mass="70736">SGSVYSSQKSACIGGIDIAPCWCSNETTVICDSQSLTDLTLETVLKKFDQALNSNVYVWNHPLHDTVLDTLYINNTSIVQLRPNVFANLRFKRVIIENAYNLRHIHSNAFNGTALDINVIAIRNTPLHEGPRNDLFVALNTLKHVRKIYLTNTSIYVIPSNAFVSLVNLEELHINDGQVRSIESMAFRDLPMLFRIRLTGNRIVSVGDLAFDLKSSGQLDNQVYIDLGYNHLNDWSFTGNPYSLAPVTKQALVISLQHNHVTVLKESIFYPLLTTNTDSSIGVEIDCNSCDNYWLIINNNMAKLIHILLIIIIIKISYQSPTPKRNNDQMIEYINSLNTTWKAGKNFDNFIPMGLNAMMDSNSQYESNARPLSDGTSDTDLIDEIPDQFDSRDQWPECQSIKQIRDQGHCGSCWAIATVAAISDRICIASGGKQQPEISLEDLLTCGHIGGCIIGNSPVRVWFHYIINGLVTGGDYDSHRGCKPYTIPPSDHTPVVYKPAPWCESTCIDGYNKTYANDKYYGSVVYGYRNNNREVQRDIMTNGPVVAIFDWWEDLEYYKSGVYHRVTDRPIGQHVIKIIGWGRESGVDYWLVANSFGPKWGDHGFFKIRRGINECSIEQNISAGLPKL</sequence>
<feature type="non-terminal residue" evidence="11">
    <location>
        <position position="628"/>
    </location>
</feature>
<dbReference type="InterPro" id="IPR001611">
    <property type="entry name" value="Leu-rich_rpt"/>
</dbReference>
<dbReference type="AlphaFoldDB" id="A0A7R9KQH5"/>
<dbReference type="EMBL" id="CAJPIZ010004792">
    <property type="protein sequence ID" value="CAG2107945.1"/>
    <property type="molecule type" value="Genomic_DNA"/>
</dbReference>
<evidence type="ECO:0000256" key="3">
    <source>
        <dbReference type="ARBA" id="ARBA00022670"/>
    </source>
</evidence>
<keyword evidence="8" id="KW-0865">Zymogen</keyword>
<keyword evidence="3" id="KW-0645">Protease</keyword>
<dbReference type="Gene3D" id="3.90.70.10">
    <property type="entry name" value="Cysteine proteinases"/>
    <property type="match status" value="1"/>
</dbReference>
<dbReference type="GO" id="GO:0004197">
    <property type="term" value="F:cysteine-type endopeptidase activity"/>
    <property type="evidence" value="ECO:0007669"/>
    <property type="project" value="InterPro"/>
</dbReference>
<dbReference type="Proteomes" id="UP000759131">
    <property type="component" value="Unassembled WGS sequence"/>
</dbReference>
<evidence type="ECO:0000256" key="5">
    <source>
        <dbReference type="ARBA" id="ARBA00022737"/>
    </source>
</evidence>
<evidence type="ECO:0000256" key="1">
    <source>
        <dbReference type="ARBA" id="ARBA00008455"/>
    </source>
</evidence>
<dbReference type="SUPFAM" id="SSF52058">
    <property type="entry name" value="L domain-like"/>
    <property type="match status" value="1"/>
</dbReference>
<evidence type="ECO:0000313" key="12">
    <source>
        <dbReference type="Proteomes" id="UP000759131"/>
    </source>
</evidence>
<dbReference type="InterPro" id="IPR012599">
    <property type="entry name" value="Propeptide_C1A"/>
</dbReference>
<dbReference type="SMART" id="SM00369">
    <property type="entry name" value="LRR_TYP"/>
    <property type="match status" value="3"/>
</dbReference>
<protein>
    <recommendedName>
        <fullName evidence="10">Peptidase C1A papain C-terminal domain-containing protein</fullName>
    </recommendedName>
</protein>
<dbReference type="Gene3D" id="3.80.10.10">
    <property type="entry name" value="Ribonuclease Inhibitor"/>
    <property type="match status" value="1"/>
</dbReference>
<keyword evidence="5" id="KW-0677">Repeat</keyword>
<evidence type="ECO:0000259" key="10">
    <source>
        <dbReference type="SMART" id="SM00645"/>
    </source>
</evidence>
<dbReference type="Pfam" id="PF08127">
    <property type="entry name" value="Propeptide_C1"/>
    <property type="match status" value="1"/>
</dbReference>
<evidence type="ECO:0000256" key="4">
    <source>
        <dbReference type="ARBA" id="ARBA00022729"/>
    </source>
</evidence>
<dbReference type="InterPro" id="IPR000169">
    <property type="entry name" value="Pept_cys_AS"/>
</dbReference>
<evidence type="ECO:0000256" key="2">
    <source>
        <dbReference type="ARBA" id="ARBA00022614"/>
    </source>
</evidence>
<dbReference type="InterPro" id="IPR000668">
    <property type="entry name" value="Peptidase_C1A_C"/>
</dbReference>
<accession>A0A7R9KQH5</accession>
<dbReference type="InterPro" id="IPR003591">
    <property type="entry name" value="Leu-rich_rpt_typical-subtyp"/>
</dbReference>
<dbReference type="GO" id="GO:0006508">
    <property type="term" value="P:proteolysis"/>
    <property type="evidence" value="ECO:0007669"/>
    <property type="project" value="UniProtKB-KW"/>
</dbReference>
<dbReference type="PRINTS" id="PR00705">
    <property type="entry name" value="PAPAIN"/>
</dbReference>
<evidence type="ECO:0000313" key="11">
    <source>
        <dbReference type="EMBL" id="CAD7627515.1"/>
    </source>
</evidence>
<evidence type="ECO:0000256" key="9">
    <source>
        <dbReference type="ARBA" id="ARBA00023157"/>
    </source>
</evidence>
<reference evidence="11" key="1">
    <citation type="submission" date="2020-11" db="EMBL/GenBank/DDBJ databases">
        <authorList>
            <person name="Tran Van P."/>
        </authorList>
    </citation>
    <scope>NUCLEOTIDE SEQUENCE</scope>
</reference>
<dbReference type="InterPro" id="IPR013128">
    <property type="entry name" value="Peptidase_C1A"/>
</dbReference>
<dbReference type="SUPFAM" id="SSF54001">
    <property type="entry name" value="Cysteine proteinases"/>
    <property type="match status" value="1"/>
</dbReference>
<evidence type="ECO:0000256" key="7">
    <source>
        <dbReference type="ARBA" id="ARBA00022807"/>
    </source>
</evidence>
<evidence type="ECO:0000256" key="6">
    <source>
        <dbReference type="ARBA" id="ARBA00022801"/>
    </source>
</evidence>
<keyword evidence="6" id="KW-0378">Hydrolase</keyword>
<keyword evidence="7" id="KW-0788">Thiol protease</keyword>
<keyword evidence="9" id="KW-1015">Disulfide bond</keyword>
<dbReference type="InterPro" id="IPR038765">
    <property type="entry name" value="Papain-like_cys_pep_sf"/>
</dbReference>
<comment type="similarity">
    <text evidence="1">Belongs to the peptidase C1 family.</text>
</comment>
<dbReference type="SMART" id="SM00645">
    <property type="entry name" value="Pept_C1"/>
    <property type="match status" value="1"/>
</dbReference>
<feature type="non-terminal residue" evidence="11">
    <location>
        <position position="1"/>
    </location>
</feature>
<dbReference type="PANTHER" id="PTHR12411">
    <property type="entry name" value="CYSTEINE PROTEASE FAMILY C1-RELATED"/>
    <property type="match status" value="1"/>
</dbReference>
<dbReference type="PROSITE" id="PS00139">
    <property type="entry name" value="THIOL_PROTEASE_CYS"/>
    <property type="match status" value="1"/>
</dbReference>
<dbReference type="FunFam" id="3.90.70.10:FF:000031">
    <property type="entry name" value="Cathepsin B"/>
    <property type="match status" value="1"/>
</dbReference>
<dbReference type="Pfam" id="PF13855">
    <property type="entry name" value="LRR_8"/>
    <property type="match status" value="1"/>
</dbReference>